<dbReference type="AlphaFoldDB" id="A0A348AKL9"/>
<organism evidence="11 12">
    <name type="scientific">Methylomusa anaerophila</name>
    <dbReference type="NCBI Taxonomy" id="1930071"/>
    <lineage>
        <taxon>Bacteria</taxon>
        <taxon>Bacillati</taxon>
        <taxon>Bacillota</taxon>
        <taxon>Negativicutes</taxon>
        <taxon>Selenomonadales</taxon>
        <taxon>Sporomusaceae</taxon>
        <taxon>Methylomusa</taxon>
    </lineage>
</organism>
<dbReference type="EMBL" id="AP018449">
    <property type="protein sequence ID" value="BBB91617.1"/>
    <property type="molecule type" value="Genomic_DNA"/>
</dbReference>
<dbReference type="PANTHER" id="PTHR30576:SF4">
    <property type="entry name" value="UNDECAPRENYL-PHOSPHATE GALACTOSE PHOSPHOTRANSFERASE"/>
    <property type="match status" value="1"/>
</dbReference>
<dbReference type="EC" id="2.7.8.31" evidence="11"/>
<dbReference type="GO" id="GO:0005886">
    <property type="term" value="C:plasma membrane"/>
    <property type="evidence" value="ECO:0007669"/>
    <property type="project" value="UniProtKB-SubCell"/>
</dbReference>
<dbReference type="InterPro" id="IPR003362">
    <property type="entry name" value="Bact_transf"/>
</dbReference>
<dbReference type="PANTHER" id="PTHR30576">
    <property type="entry name" value="COLANIC BIOSYNTHESIS UDP-GLUCOSE LIPID CARRIER TRANSFERASE"/>
    <property type="match status" value="1"/>
</dbReference>
<feature type="domain" description="Bacterial sugar transferase" evidence="10">
    <location>
        <begin position="299"/>
        <end position="489"/>
    </location>
</feature>
<dbReference type="InterPro" id="IPR036291">
    <property type="entry name" value="NAD(P)-bd_dom_sf"/>
</dbReference>
<keyword evidence="12" id="KW-1185">Reference proteome</keyword>
<feature type="transmembrane region" description="Helical" evidence="9">
    <location>
        <begin position="133"/>
        <end position="152"/>
    </location>
</feature>
<gene>
    <name evidence="11" type="primary">wcaJ</name>
    <name evidence="11" type="ORF">MAMMFC1_02301</name>
</gene>
<evidence type="ECO:0000313" key="12">
    <source>
        <dbReference type="Proteomes" id="UP000276437"/>
    </source>
</evidence>
<dbReference type="Gene3D" id="3.40.50.720">
    <property type="entry name" value="NAD(P)-binding Rossmann-like Domain"/>
    <property type="match status" value="1"/>
</dbReference>
<comment type="similarity">
    <text evidence="3">Belongs to the bacterial sugar transferase family.</text>
</comment>
<evidence type="ECO:0000256" key="8">
    <source>
        <dbReference type="ARBA" id="ARBA00023136"/>
    </source>
</evidence>
<accession>A0A348AKL9</accession>
<dbReference type="NCBIfam" id="TIGR03022">
    <property type="entry name" value="WbaP_sugtrans"/>
    <property type="match status" value="1"/>
</dbReference>
<evidence type="ECO:0000256" key="3">
    <source>
        <dbReference type="ARBA" id="ARBA00006464"/>
    </source>
</evidence>
<dbReference type="RefSeq" id="WP_324332327.1">
    <property type="nucleotide sequence ID" value="NZ_DAINIT010000010.1"/>
</dbReference>
<dbReference type="Pfam" id="PF13727">
    <property type="entry name" value="CoA_binding_3"/>
    <property type="match status" value="1"/>
</dbReference>
<feature type="transmembrane region" description="Helical" evidence="9">
    <location>
        <begin position="304"/>
        <end position="327"/>
    </location>
</feature>
<dbReference type="GO" id="GO:0089702">
    <property type="term" value="F:undecaprenyl-phosphate glucose phosphotransferase activity"/>
    <property type="evidence" value="ECO:0007669"/>
    <property type="project" value="UniProtKB-EC"/>
</dbReference>
<name>A0A348AKL9_9FIRM</name>
<evidence type="ECO:0000256" key="1">
    <source>
        <dbReference type="ARBA" id="ARBA00004141"/>
    </source>
</evidence>
<evidence type="ECO:0000313" key="11">
    <source>
        <dbReference type="EMBL" id="BBB91617.1"/>
    </source>
</evidence>
<sequence>MFEAKPQTLSLDSGIFGSAKLTDKLRRLLVPTIFVCTDYAAVILAIWTAYMLRVNLLPGFLPLLPFTDIPNLYTYVAIPLTVLFFMHFDNMYTRRLPLWQQTEKIFKITVYSFVFILMIMYMTEIVKHLSRPFMIMLGVFTFGYLACCRYLVKKALISLDLWQIPVVLVGAGKTAELLMQAFCRDSGLGYKVVGLIEDNRENIGPAFHGIPVIGSFADAEEAVKQVPVKNVLIAAPGLRREGLVDIVYRLQPYVRNITFVPDLFGIPVGSMELDTLLNEKIVLLNVRNNLAQSYNRMLKRIFDIVLATFGGIAIAPLLLSISVIIYLDSPGPVIFSHKRVGPNGKMFGCYKFRTMEINAQEVLQQYLSANPDAKEEWEKDFKLKNDPRITRIGKFLRQTSLDELPQLLNVLKGEMSLVGPRPIVQEEISKYGDYILDYYLVRPGMTGFWQVHGRNDVEYAERVQMDSWYVRNWSMWLDVVLLLKTLKTIYNKNGAY</sequence>
<protein>
    <submittedName>
        <fullName evidence="11">UDP-glucose:undecaprenyl-phosphate glucose-1-phosphate transferase</fullName>
        <ecNumber evidence="11">2.7.8.31</ecNumber>
    </submittedName>
</protein>
<dbReference type="InterPro" id="IPR017472">
    <property type="entry name" value="Undecaprenyl-P_galact_Ptfrase"/>
</dbReference>
<feature type="transmembrane region" description="Helical" evidence="9">
    <location>
        <begin position="28"/>
        <end position="52"/>
    </location>
</feature>
<dbReference type="SUPFAM" id="SSF51735">
    <property type="entry name" value="NAD(P)-binding Rossmann-fold domains"/>
    <property type="match status" value="1"/>
</dbReference>
<dbReference type="NCBIfam" id="TIGR03025">
    <property type="entry name" value="EPS_sugtrans"/>
    <property type="match status" value="1"/>
</dbReference>
<dbReference type="Pfam" id="PF02397">
    <property type="entry name" value="Bac_transf"/>
    <property type="match status" value="1"/>
</dbReference>
<keyword evidence="5 11" id="KW-0808">Transferase</keyword>
<evidence type="ECO:0000256" key="5">
    <source>
        <dbReference type="ARBA" id="ARBA00022679"/>
    </source>
</evidence>
<evidence type="ECO:0000256" key="2">
    <source>
        <dbReference type="ARBA" id="ARBA00004236"/>
    </source>
</evidence>
<evidence type="ECO:0000256" key="4">
    <source>
        <dbReference type="ARBA" id="ARBA00022475"/>
    </source>
</evidence>
<keyword evidence="7 9" id="KW-1133">Transmembrane helix</keyword>
<reference evidence="11 12" key="1">
    <citation type="journal article" date="2018" name="Int. J. Syst. Evol. Microbiol.">
        <title>Methylomusa anaerophila gen. nov., sp. nov., an anaerobic methanol-utilizing bacterium isolated from a microbial fuel cell.</title>
        <authorList>
            <person name="Amano N."/>
            <person name="Yamamuro A."/>
            <person name="Miyahara M."/>
            <person name="Kouzuma A."/>
            <person name="Abe T."/>
            <person name="Watanabe K."/>
        </authorList>
    </citation>
    <scope>NUCLEOTIDE SEQUENCE [LARGE SCALE GENOMIC DNA]</scope>
    <source>
        <strain evidence="11 12">MMFC1</strain>
    </source>
</reference>
<evidence type="ECO:0000259" key="10">
    <source>
        <dbReference type="Pfam" id="PF02397"/>
    </source>
</evidence>
<dbReference type="Proteomes" id="UP000276437">
    <property type="component" value="Chromosome"/>
</dbReference>
<feature type="transmembrane region" description="Helical" evidence="9">
    <location>
        <begin position="72"/>
        <end position="92"/>
    </location>
</feature>
<dbReference type="GO" id="GO:0000271">
    <property type="term" value="P:polysaccharide biosynthetic process"/>
    <property type="evidence" value="ECO:0007669"/>
    <property type="project" value="InterPro"/>
</dbReference>
<feature type="transmembrane region" description="Helical" evidence="9">
    <location>
        <begin position="104"/>
        <end position="121"/>
    </location>
</feature>
<dbReference type="InterPro" id="IPR017475">
    <property type="entry name" value="EPS_sugar_tfrase"/>
</dbReference>
<evidence type="ECO:0000256" key="6">
    <source>
        <dbReference type="ARBA" id="ARBA00022692"/>
    </source>
</evidence>
<keyword evidence="8 9" id="KW-0472">Membrane</keyword>
<dbReference type="KEGG" id="mana:MAMMFC1_02301"/>
<evidence type="ECO:0000256" key="7">
    <source>
        <dbReference type="ARBA" id="ARBA00022989"/>
    </source>
</evidence>
<keyword evidence="4" id="KW-1003">Cell membrane</keyword>
<evidence type="ECO:0000256" key="9">
    <source>
        <dbReference type="SAM" id="Phobius"/>
    </source>
</evidence>
<proteinExistence type="inferred from homology"/>
<comment type="subcellular location">
    <subcellularLocation>
        <location evidence="2">Cell membrane</location>
    </subcellularLocation>
    <subcellularLocation>
        <location evidence="1">Membrane</location>
        <topology evidence="1">Multi-pass membrane protein</topology>
    </subcellularLocation>
</comment>
<keyword evidence="6 9" id="KW-0812">Transmembrane</keyword>